<evidence type="ECO:0008006" key="5">
    <source>
        <dbReference type="Google" id="ProtNLM"/>
    </source>
</evidence>
<keyword evidence="4" id="KW-1185">Reference proteome</keyword>
<sequence length="246" mass="27029">MNTLKTIGGSLFLILLLASNFGMIVERFLLVGTDRMQFNIGGTILEMSESDFSNGTVAVAADKMNVFYVGVDNPITVAASGIPNDQLELLPEEGITINKRTTEGQYVVVCSKLGKARIRVKDKKTGAIKAVEFRIKRLPDPILRLGGKSDGTMKSGMFRAQPGLTTKADNMDMDISCQLQSYTLFYVCKRCDPIELKGEGALFRGMIRNVIDRAKPGDQYIFTNVKARCPGDKAGRRLSGLTFTIR</sequence>
<accession>A0A915YIU8</accession>
<dbReference type="InterPro" id="IPR048406">
    <property type="entry name" value="GldM_Ig-like-2"/>
</dbReference>
<dbReference type="RefSeq" id="WP_264789146.1">
    <property type="nucleotide sequence ID" value="NZ_AP026867.1"/>
</dbReference>
<evidence type="ECO:0000313" key="4">
    <source>
        <dbReference type="Proteomes" id="UP001060919"/>
    </source>
</evidence>
<dbReference type="KEGG" id="aup:AsAng_0046610"/>
<reference evidence="3" key="1">
    <citation type="submission" date="2022-09" db="EMBL/GenBank/DDBJ databases">
        <title>Aureispira anguillicida sp. nov., isolated from Leptocephalus of Japanese eel Anguilla japonica.</title>
        <authorList>
            <person name="Yuasa K."/>
            <person name="Mekata T."/>
            <person name="Ikunari K."/>
        </authorList>
    </citation>
    <scope>NUCLEOTIDE SEQUENCE</scope>
    <source>
        <strain evidence="3">EL160426</strain>
    </source>
</reference>
<name>A0A915YIU8_9BACT</name>
<dbReference type="AlphaFoldDB" id="A0A915YIU8"/>
<dbReference type="Pfam" id="PF21602">
    <property type="entry name" value="GldM_3rd"/>
    <property type="match status" value="1"/>
</dbReference>
<proteinExistence type="predicted"/>
<feature type="domain" description="Gliding motility-associated protein GldM second immunoglobulin-like" evidence="2">
    <location>
        <begin position="57"/>
        <end position="136"/>
    </location>
</feature>
<dbReference type="InterPro" id="IPR022719">
    <property type="entry name" value="Motility-assoc_prot_GldM_C"/>
</dbReference>
<protein>
    <recommendedName>
        <fullName evidence="5">Gliding motility-associated protein GldM C-terminal domain-containing protein</fullName>
    </recommendedName>
</protein>
<feature type="domain" description="Gliding motility-associated protein GldM C-terminal" evidence="1">
    <location>
        <begin position="139"/>
        <end position="245"/>
    </location>
</feature>
<dbReference type="EMBL" id="AP026867">
    <property type="protein sequence ID" value="BDS13898.1"/>
    <property type="molecule type" value="Genomic_DNA"/>
</dbReference>
<evidence type="ECO:0000313" key="3">
    <source>
        <dbReference type="EMBL" id="BDS13898.1"/>
    </source>
</evidence>
<organism evidence="3 4">
    <name type="scientific">Aureispira anguillae</name>
    <dbReference type="NCBI Taxonomy" id="2864201"/>
    <lineage>
        <taxon>Bacteria</taxon>
        <taxon>Pseudomonadati</taxon>
        <taxon>Bacteroidota</taxon>
        <taxon>Saprospiria</taxon>
        <taxon>Saprospirales</taxon>
        <taxon>Saprospiraceae</taxon>
        <taxon>Aureispira</taxon>
    </lineage>
</organism>
<dbReference type="Proteomes" id="UP001060919">
    <property type="component" value="Chromosome"/>
</dbReference>
<evidence type="ECO:0000259" key="2">
    <source>
        <dbReference type="Pfam" id="PF21602"/>
    </source>
</evidence>
<evidence type="ECO:0000259" key="1">
    <source>
        <dbReference type="Pfam" id="PF12080"/>
    </source>
</evidence>
<dbReference type="Pfam" id="PF12080">
    <property type="entry name" value="GldM_4th"/>
    <property type="match status" value="1"/>
</dbReference>
<gene>
    <name evidence="3" type="ORF">AsAng_0046610</name>
</gene>